<feature type="compositionally biased region" description="Basic and acidic residues" evidence="8">
    <location>
        <begin position="89"/>
        <end position="114"/>
    </location>
</feature>
<keyword evidence="6 7" id="KW-0131">Cell cycle</keyword>
<reference evidence="10 11" key="1">
    <citation type="journal article" date="2011" name="J. Bacteriol.">
        <title>Genome sequence of Salinisphaera shabanensis, a gammaproteobacterium from the harsh, variable environment of the brine-seawater interface of the Shaban Deep in the Red Sea.</title>
        <authorList>
            <person name="Antunes A."/>
            <person name="Alam I."/>
            <person name="Bajic V.B."/>
            <person name="Stingl U."/>
        </authorList>
    </citation>
    <scope>NUCLEOTIDE SEQUENCE [LARGE SCALE GENOMIC DNA]</scope>
    <source>
        <strain evidence="10 11">E1L3A</strain>
    </source>
</reference>
<dbReference type="HAMAP" id="MF_00599">
    <property type="entry name" value="FtsB"/>
    <property type="match status" value="1"/>
</dbReference>
<evidence type="ECO:0000256" key="8">
    <source>
        <dbReference type="SAM" id="MobiDB-lite"/>
    </source>
</evidence>
<evidence type="ECO:0000256" key="3">
    <source>
        <dbReference type="ARBA" id="ARBA00022692"/>
    </source>
</evidence>
<evidence type="ECO:0000256" key="4">
    <source>
        <dbReference type="ARBA" id="ARBA00022989"/>
    </source>
</evidence>
<accession>U2FVK4</accession>
<dbReference type="STRING" id="1033802.SSPSH_001114"/>
<keyword evidence="3 7" id="KW-0812">Transmembrane</keyword>
<dbReference type="InterPro" id="IPR007060">
    <property type="entry name" value="FtsL/DivIC"/>
</dbReference>
<comment type="function">
    <text evidence="7">Essential cell division protein. May link together the upstream cell division proteins, which are predominantly cytoplasmic, with the downstream cell division proteins, which are predominantly periplasmic.</text>
</comment>
<comment type="subcellular location">
    <subcellularLocation>
        <location evidence="7">Cell inner membrane</location>
        <topology evidence="7">Single-pass type II membrane protein</topology>
    </subcellularLocation>
    <text evidence="7">Localizes to the division septum.</text>
</comment>
<evidence type="ECO:0000256" key="2">
    <source>
        <dbReference type="ARBA" id="ARBA00022618"/>
    </source>
</evidence>
<evidence type="ECO:0000256" key="7">
    <source>
        <dbReference type="HAMAP-Rule" id="MF_00599"/>
    </source>
</evidence>
<comment type="similarity">
    <text evidence="7">Belongs to the FtsB family.</text>
</comment>
<dbReference type="Proteomes" id="UP000006242">
    <property type="component" value="Unassembled WGS sequence"/>
</dbReference>
<name>U2FVK4_9GAMM</name>
<sequence length="137" mass="15448">MRAEIGHRLSRLSADLAGARQPRPPRYNRRMYRAVLIVLLLVLAGLQYRLWIADGGWAEVHRLSEMKQELNAANERNEIRNDALQAEVDDLKSGESATEGRARSDMGMIKRDEEFFLTIAPPGPTPKPTPNDSPAER</sequence>
<dbReference type="EMBL" id="AFNV02000006">
    <property type="protein sequence ID" value="ERJ19939.1"/>
    <property type="molecule type" value="Genomic_DNA"/>
</dbReference>
<keyword evidence="1 7" id="KW-1003">Cell membrane</keyword>
<dbReference type="GO" id="GO:0032153">
    <property type="term" value="C:cell division site"/>
    <property type="evidence" value="ECO:0007669"/>
    <property type="project" value="UniProtKB-UniRule"/>
</dbReference>
<gene>
    <name evidence="7 10" type="primary">ftsB</name>
    <name evidence="10" type="ORF">SSPSH_001114</name>
</gene>
<keyword evidence="4 7" id="KW-1133">Transmembrane helix</keyword>
<keyword evidence="5 7" id="KW-0472">Membrane</keyword>
<proteinExistence type="inferred from homology"/>
<evidence type="ECO:0000256" key="6">
    <source>
        <dbReference type="ARBA" id="ARBA00023306"/>
    </source>
</evidence>
<feature type="region of interest" description="Disordered" evidence="8">
    <location>
        <begin position="88"/>
        <end position="137"/>
    </location>
</feature>
<feature type="transmembrane region" description="Helical" evidence="9">
    <location>
        <begin position="31"/>
        <end position="51"/>
    </location>
</feature>
<comment type="subunit">
    <text evidence="7">Part of a complex composed of FtsB, FtsL and FtsQ.</text>
</comment>
<dbReference type="Pfam" id="PF04977">
    <property type="entry name" value="DivIC"/>
    <property type="match status" value="1"/>
</dbReference>
<evidence type="ECO:0000313" key="10">
    <source>
        <dbReference type="EMBL" id="ERJ19939.1"/>
    </source>
</evidence>
<dbReference type="eggNOG" id="COG2919">
    <property type="taxonomic scope" value="Bacteria"/>
</dbReference>
<dbReference type="GO" id="GO:0030428">
    <property type="term" value="C:cell septum"/>
    <property type="evidence" value="ECO:0007669"/>
    <property type="project" value="TreeGrafter"/>
</dbReference>
<feature type="topological domain" description="Periplasmic" evidence="7">
    <location>
        <begin position="53"/>
        <end position="137"/>
    </location>
</feature>
<dbReference type="PANTHER" id="PTHR37485">
    <property type="entry name" value="CELL DIVISION PROTEIN FTSB"/>
    <property type="match status" value="1"/>
</dbReference>
<dbReference type="PANTHER" id="PTHR37485:SF1">
    <property type="entry name" value="CELL DIVISION PROTEIN FTSB"/>
    <property type="match status" value="1"/>
</dbReference>
<evidence type="ECO:0000256" key="5">
    <source>
        <dbReference type="ARBA" id="ARBA00023136"/>
    </source>
</evidence>
<comment type="caution">
    <text evidence="10">The sequence shown here is derived from an EMBL/GenBank/DDBJ whole genome shotgun (WGS) entry which is preliminary data.</text>
</comment>
<dbReference type="GO" id="GO:0005886">
    <property type="term" value="C:plasma membrane"/>
    <property type="evidence" value="ECO:0007669"/>
    <property type="project" value="UniProtKB-SubCell"/>
</dbReference>
<dbReference type="GO" id="GO:0043093">
    <property type="term" value="P:FtsZ-dependent cytokinesis"/>
    <property type="evidence" value="ECO:0007669"/>
    <property type="project" value="UniProtKB-UniRule"/>
</dbReference>
<feature type="topological domain" description="Cytoplasmic" evidence="7">
    <location>
        <begin position="1"/>
        <end position="34"/>
    </location>
</feature>
<keyword evidence="11" id="KW-1185">Reference proteome</keyword>
<organism evidence="10 11">
    <name type="scientific">Salinisphaera shabanensis E1L3A</name>
    <dbReference type="NCBI Taxonomy" id="1033802"/>
    <lineage>
        <taxon>Bacteria</taxon>
        <taxon>Pseudomonadati</taxon>
        <taxon>Pseudomonadota</taxon>
        <taxon>Gammaproteobacteria</taxon>
        <taxon>Salinisphaerales</taxon>
        <taxon>Salinisphaeraceae</taxon>
        <taxon>Salinisphaera</taxon>
    </lineage>
</organism>
<evidence type="ECO:0000256" key="9">
    <source>
        <dbReference type="SAM" id="Phobius"/>
    </source>
</evidence>
<protein>
    <recommendedName>
        <fullName evidence="7">Cell division protein FtsB</fullName>
    </recommendedName>
</protein>
<keyword evidence="2 7" id="KW-0132">Cell division</keyword>
<keyword evidence="7" id="KW-0997">Cell inner membrane</keyword>
<feature type="compositionally biased region" description="Pro residues" evidence="8">
    <location>
        <begin position="121"/>
        <end position="131"/>
    </location>
</feature>
<dbReference type="AlphaFoldDB" id="U2FVK4"/>
<evidence type="ECO:0000256" key="1">
    <source>
        <dbReference type="ARBA" id="ARBA00022475"/>
    </source>
</evidence>
<reference evidence="10 11" key="2">
    <citation type="journal article" date="2013" name="PLoS ONE">
        <title>INDIGO - INtegrated Data Warehouse of MIcrobial GenOmes with Examples from the Red Sea Extremophiles.</title>
        <authorList>
            <person name="Alam I."/>
            <person name="Antunes A."/>
            <person name="Kamau A.A."/>
            <person name="Ba Alawi W."/>
            <person name="Kalkatawi M."/>
            <person name="Stingl U."/>
            <person name="Bajic V.B."/>
        </authorList>
    </citation>
    <scope>NUCLEOTIDE SEQUENCE [LARGE SCALE GENOMIC DNA]</scope>
    <source>
        <strain evidence="10 11">E1L3A</strain>
    </source>
</reference>
<evidence type="ECO:0000313" key="11">
    <source>
        <dbReference type="Proteomes" id="UP000006242"/>
    </source>
</evidence>
<dbReference type="InterPro" id="IPR023081">
    <property type="entry name" value="Cell_div_FtsB"/>
</dbReference>